<dbReference type="InterPro" id="IPR003439">
    <property type="entry name" value="ABC_transporter-like_ATP-bd"/>
</dbReference>
<dbReference type="SUPFAM" id="SSF90123">
    <property type="entry name" value="ABC transporter transmembrane region"/>
    <property type="match status" value="1"/>
</dbReference>
<comment type="similarity">
    <text evidence="1">Belongs to the ABC transporter superfamily. ABCB family. Multidrug resistance exporter (TC 3.A.1.201) subfamily.</text>
</comment>
<evidence type="ECO:0000313" key="11">
    <source>
        <dbReference type="EMBL" id="MBA0874480.1"/>
    </source>
</evidence>
<dbReference type="PANTHER" id="PTHR45136">
    <property type="entry name" value="ABC TRANSPORTER DOMAIN-CONTAINING PROTEIN"/>
    <property type="match status" value="1"/>
</dbReference>
<keyword evidence="5 8" id="KW-1133">Transmembrane helix</keyword>
<evidence type="ECO:0000259" key="9">
    <source>
        <dbReference type="PROSITE" id="PS50893"/>
    </source>
</evidence>
<dbReference type="PROSITE" id="PS50929">
    <property type="entry name" value="ABC_TM1F"/>
    <property type="match status" value="1"/>
</dbReference>
<feature type="transmembrane region" description="Helical" evidence="8">
    <location>
        <begin position="211"/>
        <end position="230"/>
    </location>
</feature>
<reference evidence="11 12" key="1">
    <citation type="journal article" date="2019" name="Genome Biol. Evol.">
        <title>Insights into the evolution of the New World diploid cottons (Gossypium, subgenus Houzingenia) based on genome sequencing.</title>
        <authorList>
            <person name="Grover C.E."/>
            <person name="Arick M.A. 2nd"/>
            <person name="Thrash A."/>
            <person name="Conover J.L."/>
            <person name="Sanders W.S."/>
            <person name="Peterson D.G."/>
            <person name="Frelichowski J.E."/>
            <person name="Scheffler J.A."/>
            <person name="Scheffler B.E."/>
            <person name="Wendel J.F."/>
        </authorList>
    </citation>
    <scope>NUCLEOTIDE SEQUENCE [LARGE SCALE GENOMIC DNA]</scope>
    <source>
        <strain evidence="11">1</strain>
        <tissue evidence="11">Leaf</tissue>
    </source>
</reference>
<keyword evidence="6 8" id="KW-0472">Membrane</keyword>
<feature type="transmembrane region" description="Helical" evidence="8">
    <location>
        <begin position="92"/>
        <end position="112"/>
    </location>
</feature>
<dbReference type="Pfam" id="PF00664">
    <property type="entry name" value="ABC_membrane"/>
    <property type="match status" value="1"/>
</dbReference>
<evidence type="ECO:0000256" key="2">
    <source>
        <dbReference type="ARBA" id="ARBA00022448"/>
    </source>
</evidence>
<evidence type="ECO:0000256" key="3">
    <source>
        <dbReference type="ARBA" id="ARBA00022692"/>
    </source>
</evidence>
<dbReference type="InterPro" id="IPR027417">
    <property type="entry name" value="P-loop_NTPase"/>
</dbReference>
<evidence type="ECO:0000256" key="7">
    <source>
        <dbReference type="ARBA" id="ARBA00023180"/>
    </source>
</evidence>
<evidence type="ECO:0000259" key="10">
    <source>
        <dbReference type="PROSITE" id="PS50929"/>
    </source>
</evidence>
<evidence type="ECO:0000256" key="5">
    <source>
        <dbReference type="ARBA" id="ARBA00022989"/>
    </source>
</evidence>
<dbReference type="InterPro" id="IPR036640">
    <property type="entry name" value="ABC1_TM_sf"/>
</dbReference>
<feature type="transmembrane region" description="Helical" evidence="8">
    <location>
        <begin position="68"/>
        <end position="86"/>
    </location>
</feature>
<protein>
    <recommendedName>
        <fullName evidence="13">ABC transmembrane type-1 domain-containing protein</fullName>
    </recommendedName>
</protein>
<dbReference type="EMBL" id="JABFAF010000013">
    <property type="protein sequence ID" value="MBA0874480.1"/>
    <property type="molecule type" value="Genomic_DNA"/>
</dbReference>
<dbReference type="InterPro" id="IPR011527">
    <property type="entry name" value="ABC1_TM_dom"/>
</dbReference>
<feature type="domain" description="ABC transporter" evidence="9">
    <location>
        <begin position="129"/>
        <end position="364"/>
    </location>
</feature>
<proteinExistence type="inferred from homology"/>
<evidence type="ECO:0000256" key="1">
    <source>
        <dbReference type="ARBA" id="ARBA00007577"/>
    </source>
</evidence>
<dbReference type="PROSITE" id="PS50893">
    <property type="entry name" value="ABC_TRANSPORTER_2"/>
    <property type="match status" value="1"/>
</dbReference>
<dbReference type="GO" id="GO:0016020">
    <property type="term" value="C:membrane"/>
    <property type="evidence" value="ECO:0007669"/>
    <property type="project" value="InterPro"/>
</dbReference>
<accession>A0A7J9MU21</accession>
<evidence type="ECO:0000256" key="8">
    <source>
        <dbReference type="SAM" id="Phobius"/>
    </source>
</evidence>
<dbReference type="Pfam" id="PF00005">
    <property type="entry name" value="ABC_tran"/>
    <property type="match status" value="2"/>
</dbReference>
<evidence type="ECO:0008006" key="13">
    <source>
        <dbReference type="Google" id="ProtNLM"/>
    </source>
</evidence>
<evidence type="ECO:0000313" key="12">
    <source>
        <dbReference type="Proteomes" id="UP000593576"/>
    </source>
</evidence>
<evidence type="ECO:0000256" key="4">
    <source>
        <dbReference type="ARBA" id="ARBA00022737"/>
    </source>
</evidence>
<keyword evidence="7" id="KW-0325">Glycoprotein</keyword>
<dbReference type="Gene3D" id="1.20.1560.10">
    <property type="entry name" value="ABC transporter type 1, transmembrane domain"/>
    <property type="match status" value="1"/>
</dbReference>
<sequence>MSGGQKQRIAIARAMIKAPKFLLLDEATSALDSESESIVQEALIMPLLDVQLLPLHIVKSLVGDAVPLVVRTISGVIVACAMGLFIAWRLAIVMIVLQPLIILSIYTQITILKRMFEKAIIAQQDSSKLAAEAVSNHRTIIAFSSQDQILKMLQKAHEGPRKEIVRQSWLAGLGLGSAQLLTACIMAFDFWYGGELICQGYITTKAFIETLLILTAAKGLNLMNLMITLLRKFQHYFLRENIPYGASGKTDEYLVDGYNPWCGDRDVQLAGDQKQRIAIARAMLRNPTMLLLDEATSALDSESEKVVQEALDQVMERRTSVTHRLSTIQDCDLIAVLDKGKVVEKGNHLSLLAKGTTGTLLRFDS</sequence>
<feature type="transmembrane region" description="Helical" evidence="8">
    <location>
        <begin position="169"/>
        <end position="191"/>
    </location>
</feature>
<dbReference type="Gene3D" id="3.40.50.300">
    <property type="entry name" value="P-loop containing nucleotide triphosphate hydrolases"/>
    <property type="match status" value="2"/>
</dbReference>
<keyword evidence="4" id="KW-0677">Repeat</keyword>
<keyword evidence="2" id="KW-0813">Transport</keyword>
<dbReference type="PANTHER" id="PTHR45136:SF2">
    <property type="entry name" value="ABC TRANSPORTER DOMAIN-CONTAINING PROTEIN"/>
    <property type="match status" value="1"/>
</dbReference>
<dbReference type="GO" id="GO:0005524">
    <property type="term" value="F:ATP binding"/>
    <property type="evidence" value="ECO:0007669"/>
    <property type="project" value="InterPro"/>
</dbReference>
<dbReference type="OrthoDB" id="6500128at2759"/>
<name>A0A7J9MU21_GOSSC</name>
<dbReference type="GO" id="GO:0140359">
    <property type="term" value="F:ABC-type transporter activity"/>
    <property type="evidence" value="ECO:0007669"/>
    <property type="project" value="InterPro"/>
</dbReference>
<gene>
    <name evidence="11" type="ORF">Goshw_017297</name>
</gene>
<comment type="caution">
    <text evidence="11">The sequence shown here is derived from an EMBL/GenBank/DDBJ whole genome shotgun (WGS) entry which is preliminary data.</text>
</comment>
<keyword evidence="3 8" id="KW-0812">Transmembrane</keyword>
<feature type="domain" description="ABC transmembrane type-1" evidence="10">
    <location>
        <begin position="58"/>
        <end position="197"/>
    </location>
</feature>
<dbReference type="Proteomes" id="UP000593576">
    <property type="component" value="Unassembled WGS sequence"/>
</dbReference>
<evidence type="ECO:0000256" key="6">
    <source>
        <dbReference type="ARBA" id="ARBA00023136"/>
    </source>
</evidence>
<dbReference type="GO" id="GO:0016887">
    <property type="term" value="F:ATP hydrolysis activity"/>
    <property type="evidence" value="ECO:0007669"/>
    <property type="project" value="InterPro"/>
</dbReference>
<dbReference type="SUPFAM" id="SSF52540">
    <property type="entry name" value="P-loop containing nucleoside triphosphate hydrolases"/>
    <property type="match status" value="2"/>
</dbReference>
<organism evidence="11 12">
    <name type="scientific">Gossypium schwendimanii</name>
    <name type="common">Cotton</name>
    <dbReference type="NCBI Taxonomy" id="34291"/>
    <lineage>
        <taxon>Eukaryota</taxon>
        <taxon>Viridiplantae</taxon>
        <taxon>Streptophyta</taxon>
        <taxon>Embryophyta</taxon>
        <taxon>Tracheophyta</taxon>
        <taxon>Spermatophyta</taxon>
        <taxon>Magnoliopsida</taxon>
        <taxon>eudicotyledons</taxon>
        <taxon>Gunneridae</taxon>
        <taxon>Pentapetalae</taxon>
        <taxon>rosids</taxon>
        <taxon>malvids</taxon>
        <taxon>Malvales</taxon>
        <taxon>Malvaceae</taxon>
        <taxon>Malvoideae</taxon>
        <taxon>Gossypium</taxon>
    </lineage>
</organism>
<dbReference type="AlphaFoldDB" id="A0A7J9MU21"/>
<keyword evidence="12" id="KW-1185">Reference proteome</keyword>